<keyword evidence="1" id="KW-0732">Signal</keyword>
<feature type="chain" id="PRO_5002445618" evidence="1">
    <location>
        <begin position="31"/>
        <end position="150"/>
    </location>
</feature>
<protein>
    <submittedName>
        <fullName evidence="2">Uncharacterized protein</fullName>
    </submittedName>
</protein>
<dbReference type="RefSeq" id="WP_045248366.1">
    <property type="nucleotide sequence ID" value="NZ_JBOFAV010000013.1"/>
</dbReference>
<dbReference type="OrthoDB" id="9968347at2"/>
<reference evidence="2 3" key="1">
    <citation type="submission" date="2015-02" db="EMBL/GenBank/DDBJ databases">
        <title>Draft genome sequences of ten Microbacterium spp. with emphasis on heavy metal contaminated environments.</title>
        <authorList>
            <person name="Corretto E."/>
        </authorList>
    </citation>
    <scope>NUCLEOTIDE SEQUENCE [LARGE SCALE GENOMIC DNA]</scope>
    <source>
        <strain evidence="2 3">DSM 18659</strain>
    </source>
</reference>
<dbReference type="Proteomes" id="UP000033451">
    <property type="component" value="Unassembled WGS sequence"/>
</dbReference>
<organism evidence="2 3">
    <name type="scientific">Microbacterium ginsengisoli</name>
    <dbReference type="NCBI Taxonomy" id="400772"/>
    <lineage>
        <taxon>Bacteria</taxon>
        <taxon>Bacillati</taxon>
        <taxon>Actinomycetota</taxon>
        <taxon>Actinomycetes</taxon>
        <taxon>Micrococcales</taxon>
        <taxon>Microbacteriaceae</taxon>
        <taxon>Microbacterium</taxon>
    </lineage>
</organism>
<keyword evidence="3" id="KW-1185">Reference proteome</keyword>
<sequence>MSPRHALPRTIALVATAVALVTGLAGCVGAPTADVSFEQKIPAALEGAGLGLSDAWASRSTDGFTVVLNVGAVSTAADVSDAELRRILQLIEANNTLGGDRLDLTVRSSSGDRIDLEPAAVTLGADPSAYRGSVPTALSLSWDEVTRMLH</sequence>
<dbReference type="PATRIC" id="fig|400772.4.peg.2466"/>
<comment type="caution">
    <text evidence="2">The sequence shown here is derived from an EMBL/GenBank/DDBJ whole genome shotgun (WGS) entry which is preliminary data.</text>
</comment>
<accession>A0A0F0LRB4</accession>
<evidence type="ECO:0000256" key="1">
    <source>
        <dbReference type="SAM" id="SignalP"/>
    </source>
</evidence>
<dbReference type="PROSITE" id="PS51257">
    <property type="entry name" value="PROKAR_LIPOPROTEIN"/>
    <property type="match status" value="1"/>
</dbReference>
<gene>
    <name evidence="2" type="ORF">RR49_02453</name>
</gene>
<dbReference type="AlphaFoldDB" id="A0A0F0LRB4"/>
<dbReference type="STRING" id="400772.RR49_02453"/>
<evidence type="ECO:0000313" key="3">
    <source>
        <dbReference type="Proteomes" id="UP000033451"/>
    </source>
</evidence>
<proteinExistence type="predicted"/>
<feature type="signal peptide" evidence="1">
    <location>
        <begin position="1"/>
        <end position="30"/>
    </location>
</feature>
<name>A0A0F0LRB4_9MICO</name>
<dbReference type="EMBL" id="JYIY01000079">
    <property type="protein sequence ID" value="KJL35234.1"/>
    <property type="molecule type" value="Genomic_DNA"/>
</dbReference>
<evidence type="ECO:0000313" key="2">
    <source>
        <dbReference type="EMBL" id="KJL35234.1"/>
    </source>
</evidence>